<keyword evidence="12" id="KW-1185">Reference proteome</keyword>
<accession>L1JJX7</accession>
<evidence type="ECO:0000256" key="8">
    <source>
        <dbReference type="RuleBase" id="RU362002"/>
    </source>
</evidence>
<keyword evidence="3 8" id="KW-0813">Transport</keyword>
<evidence type="ECO:0000256" key="5">
    <source>
        <dbReference type="ARBA" id="ARBA00022989"/>
    </source>
</evidence>
<dbReference type="PANTHER" id="PTHR43029:SF10">
    <property type="entry name" value="AMMONIUM TRANSPORTER MEP2"/>
    <property type="match status" value="1"/>
</dbReference>
<dbReference type="OrthoDB" id="534912at2759"/>
<dbReference type="Proteomes" id="UP000011087">
    <property type="component" value="Unassembled WGS sequence"/>
</dbReference>
<dbReference type="SUPFAM" id="SSF111352">
    <property type="entry name" value="Ammonium transporter"/>
    <property type="match status" value="1"/>
</dbReference>
<gene>
    <name evidence="10" type="ORF">GUITHDRAFT_85963</name>
</gene>
<dbReference type="RefSeq" id="XP_005835793.1">
    <property type="nucleotide sequence ID" value="XM_005835736.1"/>
</dbReference>
<feature type="transmembrane region" description="Helical" evidence="8">
    <location>
        <begin position="51"/>
        <end position="75"/>
    </location>
</feature>
<dbReference type="eggNOG" id="KOG0682">
    <property type="taxonomic scope" value="Eukaryota"/>
</dbReference>
<reference evidence="11" key="3">
    <citation type="submission" date="2015-06" db="UniProtKB">
        <authorList>
            <consortium name="EnsemblProtists"/>
        </authorList>
    </citation>
    <scope>IDENTIFICATION</scope>
</reference>
<sequence length="415" mass="44862">MASQWPESDCSKINSGDTAWMLVSTALVLFMTPGLAFFYGGLVHRKSVLTIIMQCVISMGTTSLIWFLIGFSLAFGETGGGVIGNPKSYPVFVNLDPCTPVGYPMQPNDAMAFPGLLFAAYQMMFAIISPALITGAFADRVTFPAYLIFISLWLVLVYCPFVHWIWNPAGFLNKWGVKDFAGGIVVHISAGFAALASVFVVGSRKYKSEEERLILQVPHNRTFVALGTGMLWFGWFGFNGGSALASNGVAVFAVTNSCIACSTAMTLWTIIEWVSTSKPSLVGACVGAIAGLATITPCAGFVRPWAALVIGVVAALFCYGCVKFCRDMMKWDDALDVWAVHGMGGFIGSILLGILADEGVGGVPRPSPSTLHRSTTTFLLHSLFTRHSLRRVLWELPRLAKEIIYSISLVLLSFV</sequence>
<dbReference type="HOGENOM" id="CLU_000445_33_0_1"/>
<dbReference type="PROSITE" id="PS01219">
    <property type="entry name" value="AMMONIUM_TRANSP"/>
    <property type="match status" value="1"/>
</dbReference>
<dbReference type="GeneID" id="17305346"/>
<evidence type="ECO:0000313" key="12">
    <source>
        <dbReference type="Proteomes" id="UP000011087"/>
    </source>
</evidence>
<keyword evidence="7 8" id="KW-0924">Ammonia transport</keyword>
<dbReference type="EnsemblProtists" id="EKX48813">
    <property type="protein sequence ID" value="EKX48813"/>
    <property type="gene ID" value="GUITHDRAFT_85963"/>
</dbReference>
<feature type="transmembrane region" description="Helical" evidence="8">
    <location>
        <begin position="181"/>
        <end position="201"/>
    </location>
</feature>
<dbReference type="NCBIfam" id="TIGR00836">
    <property type="entry name" value="amt"/>
    <property type="match status" value="1"/>
</dbReference>
<evidence type="ECO:0000256" key="4">
    <source>
        <dbReference type="ARBA" id="ARBA00022692"/>
    </source>
</evidence>
<dbReference type="Pfam" id="PF00909">
    <property type="entry name" value="Ammonium_transp"/>
    <property type="match status" value="1"/>
</dbReference>
<evidence type="ECO:0000313" key="11">
    <source>
        <dbReference type="EnsemblProtists" id="EKX48813"/>
    </source>
</evidence>
<reference evidence="10 12" key="1">
    <citation type="journal article" date="2012" name="Nature">
        <title>Algal genomes reveal evolutionary mosaicism and the fate of nucleomorphs.</title>
        <authorList>
            <consortium name="DOE Joint Genome Institute"/>
            <person name="Curtis B.A."/>
            <person name="Tanifuji G."/>
            <person name="Burki F."/>
            <person name="Gruber A."/>
            <person name="Irimia M."/>
            <person name="Maruyama S."/>
            <person name="Arias M.C."/>
            <person name="Ball S.G."/>
            <person name="Gile G.H."/>
            <person name="Hirakawa Y."/>
            <person name="Hopkins J.F."/>
            <person name="Kuo A."/>
            <person name="Rensing S.A."/>
            <person name="Schmutz J."/>
            <person name="Symeonidi A."/>
            <person name="Elias M."/>
            <person name="Eveleigh R.J."/>
            <person name="Herman E.K."/>
            <person name="Klute M.J."/>
            <person name="Nakayama T."/>
            <person name="Obornik M."/>
            <person name="Reyes-Prieto A."/>
            <person name="Armbrust E.V."/>
            <person name="Aves S.J."/>
            <person name="Beiko R.G."/>
            <person name="Coutinho P."/>
            <person name="Dacks J.B."/>
            <person name="Durnford D.G."/>
            <person name="Fast N.M."/>
            <person name="Green B.R."/>
            <person name="Grisdale C.J."/>
            <person name="Hempel F."/>
            <person name="Henrissat B."/>
            <person name="Hoppner M.P."/>
            <person name="Ishida K."/>
            <person name="Kim E."/>
            <person name="Koreny L."/>
            <person name="Kroth P.G."/>
            <person name="Liu Y."/>
            <person name="Malik S.B."/>
            <person name="Maier U.G."/>
            <person name="McRose D."/>
            <person name="Mock T."/>
            <person name="Neilson J.A."/>
            <person name="Onodera N.T."/>
            <person name="Poole A.M."/>
            <person name="Pritham E.J."/>
            <person name="Richards T.A."/>
            <person name="Rocap G."/>
            <person name="Roy S.W."/>
            <person name="Sarai C."/>
            <person name="Schaack S."/>
            <person name="Shirato S."/>
            <person name="Slamovits C.H."/>
            <person name="Spencer D.F."/>
            <person name="Suzuki S."/>
            <person name="Worden A.Z."/>
            <person name="Zauner S."/>
            <person name="Barry K."/>
            <person name="Bell C."/>
            <person name="Bharti A.K."/>
            <person name="Crow J.A."/>
            <person name="Grimwood J."/>
            <person name="Kramer R."/>
            <person name="Lindquist E."/>
            <person name="Lucas S."/>
            <person name="Salamov A."/>
            <person name="McFadden G.I."/>
            <person name="Lane C.E."/>
            <person name="Keeling P.J."/>
            <person name="Gray M.W."/>
            <person name="Grigoriev I.V."/>
            <person name="Archibald J.M."/>
        </authorList>
    </citation>
    <scope>NUCLEOTIDE SEQUENCE</scope>
    <source>
        <strain evidence="10 12">CCMP2712</strain>
    </source>
</reference>
<evidence type="ECO:0000259" key="9">
    <source>
        <dbReference type="Pfam" id="PF00909"/>
    </source>
</evidence>
<feature type="transmembrane region" description="Helical" evidence="8">
    <location>
        <begin position="337"/>
        <end position="356"/>
    </location>
</feature>
<evidence type="ECO:0000313" key="10">
    <source>
        <dbReference type="EMBL" id="EKX48813.1"/>
    </source>
</evidence>
<feature type="domain" description="Ammonium transporter AmtB-like" evidence="9">
    <location>
        <begin position="19"/>
        <end position="365"/>
    </location>
</feature>
<dbReference type="GO" id="GO:0008519">
    <property type="term" value="F:ammonium channel activity"/>
    <property type="evidence" value="ECO:0007669"/>
    <property type="project" value="InterPro"/>
</dbReference>
<reference evidence="12" key="2">
    <citation type="submission" date="2012-11" db="EMBL/GenBank/DDBJ databases">
        <authorList>
            <person name="Kuo A."/>
            <person name="Curtis B.A."/>
            <person name="Tanifuji G."/>
            <person name="Burki F."/>
            <person name="Gruber A."/>
            <person name="Irimia M."/>
            <person name="Maruyama S."/>
            <person name="Arias M.C."/>
            <person name="Ball S.G."/>
            <person name="Gile G.H."/>
            <person name="Hirakawa Y."/>
            <person name="Hopkins J.F."/>
            <person name="Rensing S.A."/>
            <person name="Schmutz J."/>
            <person name="Symeonidi A."/>
            <person name="Elias M."/>
            <person name="Eveleigh R.J."/>
            <person name="Herman E.K."/>
            <person name="Klute M.J."/>
            <person name="Nakayama T."/>
            <person name="Obornik M."/>
            <person name="Reyes-Prieto A."/>
            <person name="Armbrust E.V."/>
            <person name="Aves S.J."/>
            <person name="Beiko R.G."/>
            <person name="Coutinho P."/>
            <person name="Dacks J.B."/>
            <person name="Durnford D.G."/>
            <person name="Fast N.M."/>
            <person name="Green B.R."/>
            <person name="Grisdale C."/>
            <person name="Hempe F."/>
            <person name="Henrissat B."/>
            <person name="Hoppner M.P."/>
            <person name="Ishida K.-I."/>
            <person name="Kim E."/>
            <person name="Koreny L."/>
            <person name="Kroth P.G."/>
            <person name="Liu Y."/>
            <person name="Malik S.-B."/>
            <person name="Maier U.G."/>
            <person name="McRose D."/>
            <person name="Mock T."/>
            <person name="Neilson J.A."/>
            <person name="Onodera N.T."/>
            <person name="Poole A.M."/>
            <person name="Pritham E.J."/>
            <person name="Richards T.A."/>
            <person name="Rocap G."/>
            <person name="Roy S.W."/>
            <person name="Sarai C."/>
            <person name="Schaack S."/>
            <person name="Shirato S."/>
            <person name="Slamovits C.H."/>
            <person name="Spencer D.F."/>
            <person name="Suzuki S."/>
            <person name="Worden A.Z."/>
            <person name="Zauner S."/>
            <person name="Barry K."/>
            <person name="Bell C."/>
            <person name="Bharti A.K."/>
            <person name="Crow J.A."/>
            <person name="Grimwood J."/>
            <person name="Kramer R."/>
            <person name="Lindquist E."/>
            <person name="Lucas S."/>
            <person name="Salamov A."/>
            <person name="McFadden G.I."/>
            <person name="Lane C.E."/>
            <person name="Keeling P.J."/>
            <person name="Gray M.W."/>
            <person name="Grigoriev I.V."/>
            <person name="Archibald J.M."/>
        </authorList>
    </citation>
    <scope>NUCLEOTIDE SEQUENCE</scope>
    <source>
        <strain evidence="12">CCMP2712</strain>
    </source>
</reference>
<comment type="subcellular location">
    <subcellularLocation>
        <location evidence="8">Cell membrane</location>
        <topology evidence="8">Multi-pass membrane protein</topology>
    </subcellularLocation>
    <subcellularLocation>
        <location evidence="1">Membrane</location>
        <topology evidence="1">Multi-pass membrane protein</topology>
    </subcellularLocation>
</comment>
<feature type="transmembrane region" description="Helical" evidence="8">
    <location>
        <begin position="250"/>
        <end position="274"/>
    </location>
</feature>
<dbReference type="InterPro" id="IPR018047">
    <property type="entry name" value="Ammonium_transpt_CS"/>
</dbReference>
<comment type="similarity">
    <text evidence="2 8">Belongs to the ammonia transporter channel (TC 1.A.11.2) family.</text>
</comment>
<evidence type="ECO:0000256" key="7">
    <source>
        <dbReference type="ARBA" id="ARBA00023177"/>
    </source>
</evidence>
<dbReference type="Gene3D" id="1.10.3430.10">
    <property type="entry name" value="Ammonium transporter AmtB like domains"/>
    <property type="match status" value="1"/>
</dbReference>
<keyword evidence="4 8" id="KW-0812">Transmembrane</keyword>
<dbReference type="EMBL" id="JH992984">
    <property type="protein sequence ID" value="EKX48813.1"/>
    <property type="molecule type" value="Genomic_DNA"/>
</dbReference>
<feature type="transmembrane region" description="Helical" evidence="8">
    <location>
        <begin position="222"/>
        <end position="238"/>
    </location>
</feature>
<evidence type="ECO:0000256" key="2">
    <source>
        <dbReference type="ARBA" id="ARBA00005887"/>
    </source>
</evidence>
<feature type="transmembrane region" description="Helical" evidence="8">
    <location>
        <begin position="145"/>
        <end position="166"/>
    </location>
</feature>
<evidence type="ECO:0000256" key="3">
    <source>
        <dbReference type="ARBA" id="ARBA00022448"/>
    </source>
</evidence>
<dbReference type="PANTHER" id="PTHR43029">
    <property type="entry name" value="AMMONIUM TRANSPORTER MEP2"/>
    <property type="match status" value="1"/>
</dbReference>
<dbReference type="OMA" id="ERGRLWP"/>
<evidence type="ECO:0000256" key="6">
    <source>
        <dbReference type="ARBA" id="ARBA00023136"/>
    </source>
</evidence>
<dbReference type="PaxDb" id="55529-EKX48813"/>
<protein>
    <recommendedName>
        <fullName evidence="8">Ammonium transporter</fullName>
    </recommendedName>
</protein>
<dbReference type="KEGG" id="gtt:GUITHDRAFT_85963"/>
<evidence type="ECO:0000256" key="1">
    <source>
        <dbReference type="ARBA" id="ARBA00004141"/>
    </source>
</evidence>
<dbReference type="AlphaFoldDB" id="L1JJX7"/>
<keyword evidence="6 8" id="KW-0472">Membrane</keyword>
<dbReference type="InterPro" id="IPR029020">
    <property type="entry name" value="Ammonium/urea_transptr"/>
</dbReference>
<dbReference type="InterPro" id="IPR001905">
    <property type="entry name" value="Ammonium_transpt"/>
</dbReference>
<feature type="transmembrane region" description="Helical" evidence="8">
    <location>
        <begin position="111"/>
        <end position="133"/>
    </location>
</feature>
<dbReference type="GO" id="GO:0005886">
    <property type="term" value="C:plasma membrane"/>
    <property type="evidence" value="ECO:0007669"/>
    <property type="project" value="UniProtKB-SubCell"/>
</dbReference>
<feature type="transmembrane region" description="Helical" evidence="8">
    <location>
        <begin position="281"/>
        <end position="302"/>
    </location>
</feature>
<feature type="transmembrane region" description="Helical" evidence="8">
    <location>
        <begin position="308"/>
        <end position="325"/>
    </location>
</feature>
<organism evidence="10">
    <name type="scientific">Guillardia theta (strain CCMP2712)</name>
    <name type="common">Cryptophyte</name>
    <dbReference type="NCBI Taxonomy" id="905079"/>
    <lineage>
        <taxon>Eukaryota</taxon>
        <taxon>Cryptophyceae</taxon>
        <taxon>Pyrenomonadales</taxon>
        <taxon>Geminigeraceae</taxon>
        <taxon>Guillardia</taxon>
    </lineage>
</organism>
<keyword evidence="5 8" id="KW-1133">Transmembrane helix</keyword>
<proteinExistence type="inferred from homology"/>
<feature type="transmembrane region" description="Helical" evidence="8">
    <location>
        <begin position="20"/>
        <end position="39"/>
    </location>
</feature>
<dbReference type="InterPro" id="IPR024041">
    <property type="entry name" value="NH4_transpt_AmtB-like_dom"/>
</dbReference>
<dbReference type="STRING" id="905079.L1JJX7"/>
<name>L1JJX7_GUITC</name>